<comment type="cofactor">
    <cofactor evidence="1">
        <name>FAD</name>
        <dbReference type="ChEBI" id="CHEBI:57692"/>
    </cofactor>
</comment>
<dbReference type="KEGG" id="ahat:ADCFC_14480"/>
<dbReference type="InterPro" id="IPR036188">
    <property type="entry name" value="FAD/NAD-bd_sf"/>
</dbReference>
<evidence type="ECO:0000313" key="6">
    <source>
        <dbReference type="EMBL" id="BCA88829.1"/>
    </source>
</evidence>
<dbReference type="GO" id="GO:0033765">
    <property type="term" value="F:steroid dehydrogenase activity, acting on the CH-CH group of donors"/>
    <property type="evidence" value="ECO:0007669"/>
    <property type="project" value="UniProtKB-ARBA"/>
</dbReference>
<evidence type="ECO:0000256" key="4">
    <source>
        <dbReference type="ARBA" id="ARBA00023002"/>
    </source>
</evidence>
<reference evidence="7" key="2">
    <citation type="submission" date="2020-03" db="EMBL/GenBank/DDBJ databases">
        <title>Complete Genome Sequence of Adlercreutzia sp. strain 8CFCBH1 Producing Equol, Isolated from Healthy Japanese Feces.</title>
        <authorList>
            <person name="Ogata Y."/>
            <person name="Sakamoto M."/>
            <person name="Ohkuma M."/>
            <person name="Hattori M."/>
            <person name="Suda W."/>
        </authorList>
    </citation>
    <scope>NUCLEOTIDE SEQUENCE [LARGE SCALE GENOMIC DNA]</scope>
    <source>
        <strain evidence="7">8CFCBH1</strain>
    </source>
</reference>
<sequence>MNEQESKFSRRDFFKGAVASGVAATTVGLMAACSPQAKGKGNDTPLSSTGDIAWDVETDVLVVGFGAAGASAAIEAKRGGAEVTIVETTEAGGGSTVLCGGFIYLGGTPLQEQLGVKDSVEETLKYMTAAAGPYANQEALKIYCENGPDTYQFCIDCGIKFGENLDLNHGVSGRAGIGLAYSGNELQAPYRDIAVPAPRGHSTGDACGKGIFEPMKKTVEAEGIQVVYGANAERLIRDETGRVIGAEVTCDGKQQYFRAAKAVILAGGGFTMNRDMIDANNRFTTPFGGPIGNPNELGTCIKMGQEVGADLFGMSQICYTCFIYGTDTSTAKAILVDKTGRRIISETSYGSWVGEALMANGPEAYLVFDSALKGSFDGSGDSPEFEAGAIAGATEFEAGTITELAEQLGIDPLSLENTVALYNTFAEQGEDGQFGKEPEYLAPIATPPFYARPYGSESAFYTSEGGLKTDVESHVISVSGDVIPGLYAAGRCSSLIYGHYMGSGTSIADCITFGRIAGQNAAAETA</sequence>
<dbReference type="Gene3D" id="3.90.700.10">
    <property type="entry name" value="Succinate dehydrogenase/fumarate reductase flavoprotein, catalytic domain"/>
    <property type="match status" value="1"/>
</dbReference>
<dbReference type="AlphaFoldDB" id="A0A6F8SKW0"/>
<dbReference type="PROSITE" id="PS51318">
    <property type="entry name" value="TAT"/>
    <property type="match status" value="1"/>
</dbReference>
<dbReference type="Gene3D" id="3.50.50.60">
    <property type="entry name" value="FAD/NAD(P)-binding domain"/>
    <property type="match status" value="1"/>
</dbReference>
<keyword evidence="4" id="KW-0560">Oxidoreductase</keyword>
<keyword evidence="7" id="KW-1185">Reference proteome</keyword>
<name>A0A6F8SKW0_9ACTN</name>
<dbReference type="PROSITE" id="PS51257">
    <property type="entry name" value="PROKAR_LIPOPROTEIN"/>
    <property type="match status" value="1"/>
</dbReference>
<keyword evidence="3" id="KW-0274">FAD</keyword>
<organism evidence="6 7">
    <name type="scientific">Adlercreutzia hattorii</name>
    <dbReference type="NCBI Taxonomy" id="2707299"/>
    <lineage>
        <taxon>Bacteria</taxon>
        <taxon>Bacillati</taxon>
        <taxon>Actinomycetota</taxon>
        <taxon>Coriobacteriia</taxon>
        <taxon>Eggerthellales</taxon>
        <taxon>Eggerthellaceae</taxon>
        <taxon>Adlercreutzia</taxon>
    </lineage>
</organism>
<dbReference type="Proteomes" id="UP000501727">
    <property type="component" value="Chromosome"/>
</dbReference>
<dbReference type="RefSeq" id="WP_173113216.1">
    <property type="nucleotide sequence ID" value="NZ_AP022829.1"/>
</dbReference>
<evidence type="ECO:0000256" key="3">
    <source>
        <dbReference type="ARBA" id="ARBA00022827"/>
    </source>
</evidence>
<dbReference type="SUPFAM" id="SSF56425">
    <property type="entry name" value="Succinate dehydrogenase/fumarate reductase flavoprotein, catalytic domain"/>
    <property type="match status" value="1"/>
</dbReference>
<dbReference type="GO" id="GO:0008202">
    <property type="term" value="P:steroid metabolic process"/>
    <property type="evidence" value="ECO:0007669"/>
    <property type="project" value="UniProtKB-ARBA"/>
</dbReference>
<dbReference type="InterPro" id="IPR027477">
    <property type="entry name" value="Succ_DH/fumarate_Rdtase_cat_sf"/>
</dbReference>
<evidence type="ECO:0000313" key="7">
    <source>
        <dbReference type="Proteomes" id="UP000501727"/>
    </source>
</evidence>
<dbReference type="SUPFAM" id="SSF51905">
    <property type="entry name" value="FAD/NAD(P)-binding domain"/>
    <property type="match status" value="1"/>
</dbReference>
<accession>A0A6F8SKW0</accession>
<dbReference type="InterPro" id="IPR006311">
    <property type="entry name" value="TAT_signal"/>
</dbReference>
<gene>
    <name evidence="6" type="ORF">ADCFC_13270</name>
</gene>
<dbReference type="InterPro" id="IPR003953">
    <property type="entry name" value="FAD-dep_OxRdtase_2_FAD-bd"/>
</dbReference>
<evidence type="ECO:0000256" key="2">
    <source>
        <dbReference type="ARBA" id="ARBA00022630"/>
    </source>
</evidence>
<evidence type="ECO:0000256" key="1">
    <source>
        <dbReference type="ARBA" id="ARBA00001974"/>
    </source>
</evidence>
<reference evidence="7" key="1">
    <citation type="journal article" date="2020" name="Microbiol. Resour. Announc.">
        <title>Complete Genome Sequence of Adlercreutzia sp. Strain 8CFCBH1, a Potent Producer of Equol, Isolated from Healthy Japanese Feces.</title>
        <authorList>
            <person name="Ogata Y."/>
            <person name="Sakamoto M."/>
            <person name="Ohkuma M."/>
            <person name="Hattori M."/>
            <person name="Suda W."/>
        </authorList>
    </citation>
    <scope>NUCLEOTIDE SEQUENCE [LARGE SCALE GENOMIC DNA]</scope>
    <source>
        <strain evidence="7">8CFCBH1</strain>
    </source>
</reference>
<dbReference type="EMBL" id="AP022829">
    <property type="protein sequence ID" value="BCA88829.1"/>
    <property type="molecule type" value="Genomic_DNA"/>
</dbReference>
<dbReference type="PANTHER" id="PTHR43400:SF10">
    <property type="entry name" value="3-OXOSTEROID 1-DEHYDROGENASE"/>
    <property type="match status" value="1"/>
</dbReference>
<keyword evidence="2" id="KW-0285">Flavoprotein</keyword>
<dbReference type="Pfam" id="PF00890">
    <property type="entry name" value="FAD_binding_2"/>
    <property type="match status" value="1"/>
</dbReference>
<protein>
    <submittedName>
        <fullName evidence="6">Flavocytochrome C</fullName>
    </submittedName>
</protein>
<evidence type="ECO:0000259" key="5">
    <source>
        <dbReference type="Pfam" id="PF00890"/>
    </source>
</evidence>
<dbReference type="PANTHER" id="PTHR43400">
    <property type="entry name" value="FUMARATE REDUCTASE"/>
    <property type="match status" value="1"/>
</dbReference>
<dbReference type="InterPro" id="IPR050315">
    <property type="entry name" value="FAD-oxidoreductase_2"/>
</dbReference>
<feature type="domain" description="FAD-dependent oxidoreductase 2 FAD-binding" evidence="5">
    <location>
        <begin position="59"/>
        <end position="507"/>
    </location>
</feature>
<proteinExistence type="predicted"/>